<dbReference type="EMBL" id="ATBP01001014">
    <property type="protein sequence ID" value="ETR68259.1"/>
    <property type="molecule type" value="Genomic_DNA"/>
</dbReference>
<gene>
    <name evidence="2" type="ORF">OMM_10706</name>
</gene>
<comment type="caution">
    <text evidence="2">The sequence shown here is derived from an EMBL/GenBank/DDBJ whole genome shotgun (WGS) entry which is preliminary data.</text>
</comment>
<keyword evidence="1" id="KW-0472">Membrane</keyword>
<accession>A0A1V1P065</accession>
<organism evidence="2 3">
    <name type="scientific">Candidatus Magnetoglobus multicellularis str. Araruama</name>
    <dbReference type="NCBI Taxonomy" id="890399"/>
    <lineage>
        <taxon>Bacteria</taxon>
        <taxon>Pseudomonadati</taxon>
        <taxon>Thermodesulfobacteriota</taxon>
        <taxon>Desulfobacteria</taxon>
        <taxon>Desulfobacterales</taxon>
        <taxon>Desulfobacteraceae</taxon>
        <taxon>Candidatus Magnetoglobus</taxon>
    </lineage>
</organism>
<dbReference type="AlphaFoldDB" id="A0A1V1P065"/>
<proteinExistence type="predicted"/>
<feature type="transmembrane region" description="Helical" evidence="1">
    <location>
        <begin position="12"/>
        <end position="36"/>
    </location>
</feature>
<name>A0A1V1P065_9BACT</name>
<evidence type="ECO:0008006" key="4">
    <source>
        <dbReference type="Google" id="ProtNLM"/>
    </source>
</evidence>
<dbReference type="Proteomes" id="UP000189670">
    <property type="component" value="Unassembled WGS sequence"/>
</dbReference>
<sequence>MNKKDTSLTGGVLIAYSIIVLHALVIALLFMLIIFFRGIVHYILWITLAGIGFTILSGIYFLRRLKKNSQKIKDILSDPAFAGRTLEIGFFGGAAVLKVNPQPDHPIALGYEPKKILPDNEIHSFDDPKRLDILLEQNLITRDEFDRLKSEIMKSKE</sequence>
<evidence type="ECO:0000256" key="1">
    <source>
        <dbReference type="SAM" id="Phobius"/>
    </source>
</evidence>
<keyword evidence="1" id="KW-0812">Transmembrane</keyword>
<evidence type="ECO:0000313" key="2">
    <source>
        <dbReference type="EMBL" id="ETR68259.1"/>
    </source>
</evidence>
<feature type="transmembrane region" description="Helical" evidence="1">
    <location>
        <begin position="42"/>
        <end position="62"/>
    </location>
</feature>
<keyword evidence="1" id="KW-1133">Transmembrane helix</keyword>
<evidence type="ECO:0000313" key="3">
    <source>
        <dbReference type="Proteomes" id="UP000189670"/>
    </source>
</evidence>
<protein>
    <recommendedName>
        <fullName evidence="4">SHOCT domain-containing protein</fullName>
    </recommendedName>
</protein>
<reference evidence="3" key="1">
    <citation type="submission" date="2012-11" db="EMBL/GenBank/DDBJ databases">
        <authorList>
            <person name="Lucero-Rivera Y.E."/>
            <person name="Tovar-Ramirez D."/>
        </authorList>
    </citation>
    <scope>NUCLEOTIDE SEQUENCE [LARGE SCALE GENOMIC DNA]</scope>
    <source>
        <strain evidence="3">Araruama</strain>
    </source>
</reference>